<dbReference type="PROSITE" id="PS00134">
    <property type="entry name" value="TRYPSIN_HIS"/>
    <property type="match status" value="1"/>
</dbReference>
<dbReference type="InterPro" id="IPR033116">
    <property type="entry name" value="TRYPSIN_SER"/>
</dbReference>
<keyword evidence="2" id="KW-0645">Protease</keyword>
<dbReference type="Gene3D" id="2.40.10.10">
    <property type="entry name" value="Trypsin-like serine proteases"/>
    <property type="match status" value="1"/>
</dbReference>
<dbReference type="GO" id="GO:0006508">
    <property type="term" value="P:proteolysis"/>
    <property type="evidence" value="ECO:0007669"/>
    <property type="project" value="UniProtKB-KW"/>
</dbReference>
<evidence type="ECO:0000256" key="1">
    <source>
        <dbReference type="ARBA" id="ARBA00023157"/>
    </source>
</evidence>
<dbReference type="InterPro" id="IPR043504">
    <property type="entry name" value="Peptidase_S1_PA_chymotrypsin"/>
</dbReference>
<dbReference type="InterPro" id="IPR018114">
    <property type="entry name" value="TRYPSIN_HIS"/>
</dbReference>
<dbReference type="GO" id="GO:0004252">
    <property type="term" value="F:serine-type endopeptidase activity"/>
    <property type="evidence" value="ECO:0007669"/>
    <property type="project" value="InterPro"/>
</dbReference>
<evidence type="ECO:0000313" key="5">
    <source>
        <dbReference type="Proteomes" id="UP000024635"/>
    </source>
</evidence>
<keyword evidence="2" id="KW-0720">Serine protease</keyword>
<proteinExistence type="predicted"/>
<dbReference type="InterPro" id="IPR001314">
    <property type="entry name" value="Peptidase_S1A"/>
</dbReference>
<protein>
    <recommendedName>
        <fullName evidence="3">Peptidase S1 domain-containing protein</fullName>
    </recommendedName>
</protein>
<gene>
    <name evidence="4" type="primary">Acey_s0103.g3584</name>
    <name evidence="4" type="ORF">Y032_0103g3584</name>
</gene>
<dbReference type="Proteomes" id="UP000024635">
    <property type="component" value="Unassembled WGS sequence"/>
</dbReference>
<dbReference type="SUPFAM" id="SSF50494">
    <property type="entry name" value="Trypsin-like serine proteases"/>
    <property type="match status" value="1"/>
</dbReference>
<dbReference type="STRING" id="53326.A0A016THB3"/>
<dbReference type="Pfam" id="PF00089">
    <property type="entry name" value="Trypsin"/>
    <property type="match status" value="1"/>
</dbReference>
<dbReference type="InterPro" id="IPR001254">
    <property type="entry name" value="Trypsin_dom"/>
</dbReference>
<name>A0A016THB3_9BILA</name>
<dbReference type="OrthoDB" id="7754674at2759"/>
<comment type="caution">
    <text evidence="4">The sequence shown here is derived from an EMBL/GenBank/DDBJ whole genome shotgun (WGS) entry which is preliminary data.</text>
</comment>
<reference evidence="5" key="1">
    <citation type="journal article" date="2015" name="Nat. Genet.">
        <title>The genome and transcriptome of the zoonotic hookworm Ancylostoma ceylanicum identify infection-specific gene families.</title>
        <authorList>
            <person name="Schwarz E.M."/>
            <person name="Hu Y."/>
            <person name="Antoshechkin I."/>
            <person name="Miller M.M."/>
            <person name="Sternberg P.W."/>
            <person name="Aroian R.V."/>
        </authorList>
    </citation>
    <scope>NUCLEOTIDE SEQUENCE</scope>
    <source>
        <strain evidence="5">HY135</strain>
    </source>
</reference>
<organism evidence="4 5">
    <name type="scientific">Ancylostoma ceylanicum</name>
    <dbReference type="NCBI Taxonomy" id="53326"/>
    <lineage>
        <taxon>Eukaryota</taxon>
        <taxon>Metazoa</taxon>
        <taxon>Ecdysozoa</taxon>
        <taxon>Nematoda</taxon>
        <taxon>Chromadorea</taxon>
        <taxon>Rhabditida</taxon>
        <taxon>Rhabditina</taxon>
        <taxon>Rhabditomorpha</taxon>
        <taxon>Strongyloidea</taxon>
        <taxon>Ancylostomatidae</taxon>
        <taxon>Ancylostomatinae</taxon>
        <taxon>Ancylostoma</taxon>
    </lineage>
</organism>
<dbReference type="InterPro" id="IPR009003">
    <property type="entry name" value="Peptidase_S1_PA"/>
</dbReference>
<feature type="domain" description="Peptidase S1" evidence="3">
    <location>
        <begin position="67"/>
        <end position="321"/>
    </location>
</feature>
<dbReference type="PRINTS" id="PR00722">
    <property type="entry name" value="CHYMOTRYPSIN"/>
</dbReference>
<dbReference type="EMBL" id="JARK01001439">
    <property type="protein sequence ID" value="EYC01998.1"/>
    <property type="molecule type" value="Genomic_DNA"/>
</dbReference>
<dbReference type="PROSITE" id="PS50240">
    <property type="entry name" value="TRYPSIN_DOM"/>
    <property type="match status" value="1"/>
</dbReference>
<evidence type="ECO:0000256" key="2">
    <source>
        <dbReference type="RuleBase" id="RU363034"/>
    </source>
</evidence>
<sequence length="442" mass="48935">MMHAAPEFLLFNFFGRIQSLRNNHNSMNFLAWIAIASLYKIDPEENEHLKDHCGARHLDVPKLPRFTSTGSAVPRNKYPFIAGLITSLAAGDYRCTGTLISKRHVLTAAHCVYDLSQALKDVGSEEQCTPNGKLLPPLDMTVYLGTKCPKLRKCPNGEKRTTYKARHIIPHPDFTVCPQAANDIAVIELDKDANPEEASPVCMPEEDDSVLGRTVTGIGYGIDARDRPDKFRPGLQELNLAAIYEGDGRIEAKGFEVAMCLGDSGGPLIPADASSKAVLFGITSEGNIDCLLTNPFKDESTFKGTFTDVRHHLDWICDITGVCPLRAITRPSPASNGKVLVIKRGTQRRRGFGRRHHKHMNIITWIAIASLYRINPEENKHLKDHCGARHLDVPKLPRFTSTGVAVPRNKYPFIAGLALRRAAGDDDSRLFKLNSDNDCFLS</sequence>
<dbReference type="AlphaFoldDB" id="A0A016THB3"/>
<dbReference type="PROSITE" id="PS00135">
    <property type="entry name" value="TRYPSIN_SER"/>
    <property type="match status" value="1"/>
</dbReference>
<keyword evidence="1" id="KW-1015">Disulfide bond</keyword>
<dbReference type="SMART" id="SM00020">
    <property type="entry name" value="Tryp_SPc"/>
    <property type="match status" value="1"/>
</dbReference>
<keyword evidence="5" id="KW-1185">Reference proteome</keyword>
<evidence type="ECO:0000313" key="4">
    <source>
        <dbReference type="EMBL" id="EYC01998.1"/>
    </source>
</evidence>
<accession>A0A016THB3</accession>
<evidence type="ECO:0000259" key="3">
    <source>
        <dbReference type="PROSITE" id="PS50240"/>
    </source>
</evidence>
<dbReference type="PANTHER" id="PTHR24260">
    <property type="match status" value="1"/>
</dbReference>
<dbReference type="PANTHER" id="PTHR24260:SF136">
    <property type="entry name" value="GH08193P-RELATED"/>
    <property type="match status" value="1"/>
</dbReference>
<keyword evidence="2" id="KW-0378">Hydrolase</keyword>
<dbReference type="InterPro" id="IPR051333">
    <property type="entry name" value="CLIP_Serine_Protease"/>
</dbReference>